<evidence type="ECO:0000313" key="4">
    <source>
        <dbReference type="Proteomes" id="UP000460558"/>
    </source>
</evidence>
<protein>
    <recommendedName>
        <fullName evidence="5">DUF916 domain-containing protein</fullName>
    </recommendedName>
</protein>
<reference evidence="3 4" key="1">
    <citation type="submission" date="2019-06" db="EMBL/GenBank/DDBJ databases">
        <title>Comparative genomics and metabolomics analyses of clavulanic acid producing Streptomyces species provides insight into specialized metabolism and evolution of beta-lactam biosynthetic gene clusters.</title>
        <authorList>
            <person name="Moore M.A."/>
            <person name="Cruz-Morales P."/>
            <person name="Barona Gomez F."/>
            <person name="Kapil T."/>
        </authorList>
    </citation>
    <scope>NUCLEOTIDE SEQUENCE [LARGE SCALE GENOMIC DNA]</scope>
    <source>
        <strain evidence="3 4">T-272</strain>
    </source>
</reference>
<keyword evidence="2" id="KW-0732">Signal</keyword>
<dbReference type="EMBL" id="VDEQ01000148">
    <property type="protein sequence ID" value="MQS36772.1"/>
    <property type="molecule type" value="Genomic_DNA"/>
</dbReference>
<dbReference type="RefSeq" id="WP_153483558.1">
    <property type="nucleotide sequence ID" value="NZ_VDEQ01000148.1"/>
</dbReference>
<comment type="caution">
    <text evidence="3">The sequence shown here is derived from an EMBL/GenBank/DDBJ whole genome shotgun (WGS) entry which is preliminary data.</text>
</comment>
<accession>A0ABW9NTY6</accession>
<evidence type="ECO:0000313" key="3">
    <source>
        <dbReference type="EMBL" id="MQS36772.1"/>
    </source>
</evidence>
<evidence type="ECO:0000256" key="1">
    <source>
        <dbReference type="SAM" id="Phobius"/>
    </source>
</evidence>
<organism evidence="3 4">
    <name type="scientific">Streptomyces katsurahamanus</name>
    <dbReference type="NCBI Taxonomy" id="2577098"/>
    <lineage>
        <taxon>Bacteria</taxon>
        <taxon>Bacillati</taxon>
        <taxon>Actinomycetota</taxon>
        <taxon>Actinomycetes</taxon>
        <taxon>Kitasatosporales</taxon>
        <taxon>Streptomycetaceae</taxon>
        <taxon>Streptomyces</taxon>
    </lineage>
</organism>
<keyword evidence="4" id="KW-1185">Reference proteome</keyword>
<sequence>MAAPARLTAALTAVLCTATATAMAYPGGHAVAATPPPGPAWTVDGGDRPYLYAQGEPGAVLEDELQVTNPGARPLTVRLRPATATAAATTTAAAAPGRPRGAAAWITLAAERITVPPRTRAKVPFSITVPPATPPGDHPAAVTASAGGREASVRVHLRVSGPAVAALTVEDVSVSAGTVRYTLVNRGSTVLRPRVTITADGLFGEALRRTPRSLPAELPPARRVALTEKWSDPPVLDAVEVRVVASAEGPRRVRASGTASEVFVPWPPLAVLTGLSAVAAVALWSRRRRARPPVEGAC</sequence>
<evidence type="ECO:0008006" key="5">
    <source>
        <dbReference type="Google" id="ProtNLM"/>
    </source>
</evidence>
<proteinExistence type="predicted"/>
<keyword evidence="1" id="KW-0812">Transmembrane</keyword>
<keyword evidence="1" id="KW-1133">Transmembrane helix</keyword>
<feature type="chain" id="PRO_5046599603" description="DUF916 domain-containing protein" evidence="2">
    <location>
        <begin position="25"/>
        <end position="298"/>
    </location>
</feature>
<feature type="transmembrane region" description="Helical" evidence="1">
    <location>
        <begin position="266"/>
        <end position="284"/>
    </location>
</feature>
<name>A0ABW9NTY6_9ACTN</name>
<gene>
    <name evidence="3" type="ORF">FFZ77_14455</name>
</gene>
<evidence type="ECO:0000256" key="2">
    <source>
        <dbReference type="SAM" id="SignalP"/>
    </source>
</evidence>
<feature type="signal peptide" evidence="2">
    <location>
        <begin position="1"/>
        <end position="24"/>
    </location>
</feature>
<keyword evidence="1" id="KW-0472">Membrane</keyword>
<dbReference type="Proteomes" id="UP000460558">
    <property type="component" value="Unassembled WGS sequence"/>
</dbReference>